<dbReference type="RefSeq" id="WP_055144811.1">
    <property type="nucleotide sequence ID" value="NZ_JXSZ01000005.1"/>
</dbReference>
<evidence type="ECO:0000313" key="1">
    <source>
        <dbReference type="EMBL" id="KPM50023.1"/>
    </source>
</evidence>
<dbReference type="AlphaFoldDB" id="A0A0P7C6Q5"/>
<dbReference type="Proteomes" id="UP000050454">
    <property type="component" value="Unassembled WGS sequence"/>
</dbReference>
<reference evidence="1 2" key="1">
    <citation type="submission" date="2015-07" db="EMBL/GenBank/DDBJ databases">
        <title>The draft genome sequence of Leadbetterella sp. JN14-9.</title>
        <authorList>
            <person name="Liu Y."/>
            <person name="Du J."/>
            <person name="Shao Z."/>
        </authorList>
    </citation>
    <scope>NUCLEOTIDE SEQUENCE [LARGE SCALE GENOMIC DNA]</scope>
    <source>
        <strain evidence="1 2">JN14-9</strain>
    </source>
</reference>
<name>A0A0P7C6Q5_9BACT</name>
<keyword evidence="2" id="KW-1185">Reference proteome</keyword>
<sequence length="60" mass="7332">MEKKKDKKEMSFRDEIIFALVRILLLPFTLFWKAFEVLEEIEKDMRDAYDKRYPEGNSDD</sequence>
<gene>
    <name evidence="1" type="ORF">AFM12_05595</name>
</gene>
<evidence type="ECO:0000313" key="2">
    <source>
        <dbReference type="Proteomes" id="UP000050454"/>
    </source>
</evidence>
<comment type="caution">
    <text evidence="1">The sequence shown here is derived from an EMBL/GenBank/DDBJ whole genome shotgun (WGS) entry which is preliminary data.</text>
</comment>
<organism evidence="1 2">
    <name type="scientific">Jiulongibacter sediminis</name>
    <dbReference type="NCBI Taxonomy" id="1605367"/>
    <lineage>
        <taxon>Bacteria</taxon>
        <taxon>Pseudomonadati</taxon>
        <taxon>Bacteroidota</taxon>
        <taxon>Cytophagia</taxon>
        <taxon>Cytophagales</taxon>
        <taxon>Leadbetterellaceae</taxon>
        <taxon>Jiulongibacter</taxon>
    </lineage>
</organism>
<accession>A0A0P7C6Q5</accession>
<dbReference type="EMBL" id="LGTQ01000005">
    <property type="protein sequence ID" value="KPM50023.1"/>
    <property type="molecule type" value="Genomic_DNA"/>
</dbReference>
<protein>
    <submittedName>
        <fullName evidence="1">Uncharacterized protein</fullName>
    </submittedName>
</protein>
<dbReference type="STRING" id="1605367.AFM12_05595"/>
<proteinExistence type="predicted"/>